<organism evidence="8 9">
    <name type="scientific">Paucilactobacillus suebicus DSM 5007 = KCTC 3549</name>
    <dbReference type="NCBI Taxonomy" id="1423807"/>
    <lineage>
        <taxon>Bacteria</taxon>
        <taxon>Bacillati</taxon>
        <taxon>Bacillota</taxon>
        <taxon>Bacilli</taxon>
        <taxon>Lactobacillales</taxon>
        <taxon>Lactobacillaceae</taxon>
        <taxon>Paucilactobacillus</taxon>
    </lineage>
</organism>
<feature type="compositionally biased region" description="Acidic residues" evidence="5">
    <location>
        <begin position="35"/>
        <end position="49"/>
    </location>
</feature>
<feature type="domain" description="Gram-positive cocci surface proteins LPxTG" evidence="7">
    <location>
        <begin position="129"/>
        <end position="166"/>
    </location>
</feature>
<dbReference type="EMBL" id="AZGF01000009">
    <property type="protein sequence ID" value="KRM12247.1"/>
    <property type="molecule type" value="Genomic_DNA"/>
</dbReference>
<gene>
    <name evidence="8" type="ORF">FD16_GL002432</name>
</gene>
<evidence type="ECO:0000313" key="9">
    <source>
        <dbReference type="Proteomes" id="UP000051820"/>
    </source>
</evidence>
<dbReference type="NCBIfam" id="TIGR01167">
    <property type="entry name" value="LPXTG_anchor"/>
    <property type="match status" value="1"/>
</dbReference>
<evidence type="ECO:0000256" key="6">
    <source>
        <dbReference type="SAM" id="Phobius"/>
    </source>
</evidence>
<feature type="compositionally biased region" description="Polar residues" evidence="5">
    <location>
        <begin position="118"/>
        <end position="133"/>
    </location>
</feature>
<dbReference type="PROSITE" id="PS50847">
    <property type="entry name" value="GRAM_POS_ANCHORING"/>
    <property type="match status" value="1"/>
</dbReference>
<feature type="compositionally biased region" description="Polar residues" evidence="5">
    <location>
        <begin position="68"/>
        <end position="98"/>
    </location>
</feature>
<keyword evidence="9" id="KW-1185">Reference proteome</keyword>
<keyword evidence="1" id="KW-0134">Cell wall</keyword>
<feature type="compositionally biased region" description="Polar residues" evidence="5">
    <location>
        <begin position="1"/>
        <end position="22"/>
    </location>
</feature>
<dbReference type="Proteomes" id="UP000051820">
    <property type="component" value="Unassembled WGS sequence"/>
</dbReference>
<evidence type="ECO:0000256" key="5">
    <source>
        <dbReference type="SAM" id="MobiDB-lite"/>
    </source>
</evidence>
<protein>
    <recommendedName>
        <fullName evidence="7">Gram-positive cocci surface proteins LPxTG domain-containing protein</fullName>
    </recommendedName>
</protein>
<dbReference type="Pfam" id="PF00746">
    <property type="entry name" value="Gram_pos_anchor"/>
    <property type="match status" value="1"/>
</dbReference>
<keyword evidence="6" id="KW-0812">Transmembrane</keyword>
<dbReference type="PATRIC" id="fig|1423807.3.peg.2511"/>
<evidence type="ECO:0000256" key="2">
    <source>
        <dbReference type="ARBA" id="ARBA00022525"/>
    </source>
</evidence>
<keyword evidence="2" id="KW-0964">Secreted</keyword>
<reference evidence="8 9" key="1">
    <citation type="journal article" date="2015" name="Genome Announc.">
        <title>Expanding the biotechnology potential of lactobacilli through comparative genomics of 213 strains and associated genera.</title>
        <authorList>
            <person name="Sun Z."/>
            <person name="Harris H.M."/>
            <person name="McCann A."/>
            <person name="Guo C."/>
            <person name="Argimon S."/>
            <person name="Zhang W."/>
            <person name="Yang X."/>
            <person name="Jeffery I.B."/>
            <person name="Cooney J.C."/>
            <person name="Kagawa T.F."/>
            <person name="Liu W."/>
            <person name="Song Y."/>
            <person name="Salvetti E."/>
            <person name="Wrobel A."/>
            <person name="Rasinkangas P."/>
            <person name="Parkhill J."/>
            <person name="Rea M.C."/>
            <person name="O'Sullivan O."/>
            <person name="Ritari J."/>
            <person name="Douillard F.P."/>
            <person name="Paul Ross R."/>
            <person name="Yang R."/>
            <person name="Briner A.E."/>
            <person name="Felis G.E."/>
            <person name="de Vos W.M."/>
            <person name="Barrangou R."/>
            <person name="Klaenhammer T.R."/>
            <person name="Caufield P.W."/>
            <person name="Cui Y."/>
            <person name="Zhang H."/>
            <person name="O'Toole P.W."/>
        </authorList>
    </citation>
    <scope>NUCLEOTIDE SEQUENCE [LARGE SCALE GENOMIC DNA]</scope>
    <source>
        <strain evidence="8 9">DSM 5007</strain>
    </source>
</reference>
<dbReference type="InterPro" id="IPR019931">
    <property type="entry name" value="LPXTG_anchor"/>
</dbReference>
<keyword evidence="3" id="KW-0732">Signal</keyword>
<name>A0A0R1W3I5_9LACO</name>
<feature type="transmembrane region" description="Helical" evidence="6">
    <location>
        <begin position="139"/>
        <end position="157"/>
    </location>
</feature>
<evidence type="ECO:0000313" key="8">
    <source>
        <dbReference type="EMBL" id="KRM12247.1"/>
    </source>
</evidence>
<evidence type="ECO:0000256" key="4">
    <source>
        <dbReference type="ARBA" id="ARBA00023088"/>
    </source>
</evidence>
<sequence length="166" mass="16998">MTGDGTLSYTKAASANPISASDLSKADSPAAISVEPDDYYETTTTDDPDVGITTTTTNVESKKDNPVSLENDSGQGNAVPNSDTDGTVESTQQASVTTGIKVGMTPSGVTTHDKANAGSDSNSTKSGKLPQTSDAKETTGILGILGATLGLISLAGIRRRREEDDK</sequence>
<feature type="region of interest" description="Disordered" evidence="5">
    <location>
        <begin position="1"/>
        <end position="135"/>
    </location>
</feature>
<keyword evidence="6" id="KW-0472">Membrane</keyword>
<evidence type="ECO:0000259" key="7">
    <source>
        <dbReference type="PROSITE" id="PS50847"/>
    </source>
</evidence>
<dbReference type="AlphaFoldDB" id="A0A0R1W3I5"/>
<keyword evidence="6" id="KW-1133">Transmembrane helix</keyword>
<evidence type="ECO:0000256" key="1">
    <source>
        <dbReference type="ARBA" id="ARBA00022512"/>
    </source>
</evidence>
<proteinExistence type="predicted"/>
<comment type="caution">
    <text evidence="8">The sequence shown here is derived from an EMBL/GenBank/DDBJ whole genome shotgun (WGS) entry which is preliminary data.</text>
</comment>
<keyword evidence="4" id="KW-0572">Peptidoglycan-anchor</keyword>
<evidence type="ECO:0000256" key="3">
    <source>
        <dbReference type="ARBA" id="ARBA00022729"/>
    </source>
</evidence>
<accession>A0A0R1W3I5</accession>